<feature type="compositionally biased region" description="Low complexity" evidence="1">
    <location>
        <begin position="250"/>
        <end position="281"/>
    </location>
</feature>
<dbReference type="GeneID" id="19136882"/>
<reference evidence="3 4" key="1">
    <citation type="journal article" date="2012" name="PLoS Pathog.">
        <title>Diverse lifestyles and strategies of plant pathogenesis encoded in the genomes of eighteen Dothideomycetes fungi.</title>
        <authorList>
            <person name="Ohm R.A."/>
            <person name="Feau N."/>
            <person name="Henrissat B."/>
            <person name="Schoch C.L."/>
            <person name="Horwitz B.A."/>
            <person name="Barry K.W."/>
            <person name="Condon B.J."/>
            <person name="Copeland A.C."/>
            <person name="Dhillon B."/>
            <person name="Glaser F."/>
            <person name="Hesse C.N."/>
            <person name="Kosti I."/>
            <person name="LaButti K."/>
            <person name="Lindquist E.A."/>
            <person name="Lucas S."/>
            <person name="Salamov A.A."/>
            <person name="Bradshaw R.E."/>
            <person name="Ciuffetti L."/>
            <person name="Hamelin R.C."/>
            <person name="Kema G.H.J."/>
            <person name="Lawrence C."/>
            <person name="Scott J.A."/>
            <person name="Spatafora J.W."/>
            <person name="Turgeon B.G."/>
            <person name="de Wit P.J.G.M."/>
            <person name="Zhong S."/>
            <person name="Goodwin S.B."/>
            <person name="Grigoriev I.V."/>
        </authorList>
    </citation>
    <scope>NUCLEOTIDE SEQUENCE [LARGE SCALE GENOMIC DNA]</scope>
    <source>
        <strain evidence="4">ND90Pr / ATCC 201652</strain>
    </source>
</reference>
<dbReference type="eggNOG" id="ENOG502RG4I">
    <property type="taxonomic scope" value="Eukaryota"/>
</dbReference>
<proteinExistence type="predicted"/>
<organism evidence="3 4">
    <name type="scientific">Cochliobolus sativus (strain ND90Pr / ATCC 201652)</name>
    <name type="common">Common root rot and spot blotch fungus</name>
    <name type="synonym">Bipolaris sorokiniana</name>
    <dbReference type="NCBI Taxonomy" id="665912"/>
    <lineage>
        <taxon>Eukaryota</taxon>
        <taxon>Fungi</taxon>
        <taxon>Dikarya</taxon>
        <taxon>Ascomycota</taxon>
        <taxon>Pezizomycotina</taxon>
        <taxon>Dothideomycetes</taxon>
        <taxon>Pleosporomycetidae</taxon>
        <taxon>Pleosporales</taxon>
        <taxon>Pleosporineae</taxon>
        <taxon>Pleosporaceae</taxon>
        <taxon>Bipolaris</taxon>
    </lineage>
</organism>
<dbReference type="OrthoDB" id="3796171at2759"/>
<sequence>MPKSNGCRTLLLTPPVLLLFPTAALISILERISKNTFYSNLQRSFRTGAFQLVLPRPGGGPDIGLTLDFNHAPVIFILGICVIAYAVTVLSAAGIWQLKKVEGTARHERVWVWVVLISNVVMIGGSLGGFGYATSVQARDGTWKNYEDAGRPDQELTRETWACQIHSLFPGEGWAGTACGTSQAMRYLLLPMAVAAMAVLGSLWVLIRGRGGLKWVFGGQGRYAGFRGAYELQPQEQNVVYSGPPPVQWGQQPVQQWHGQPGQQWAPQTYQPYGQQLYGQPPDQPWAPQPQPQPVAQVSKSDANVEQRPVYQ</sequence>
<dbReference type="OMA" id="PVQQWGP"/>
<keyword evidence="4" id="KW-1185">Reference proteome</keyword>
<keyword evidence="2" id="KW-1133">Transmembrane helix</keyword>
<dbReference type="Proteomes" id="UP000016934">
    <property type="component" value="Unassembled WGS sequence"/>
</dbReference>
<feature type="compositionally biased region" description="Pro residues" evidence="1">
    <location>
        <begin position="282"/>
        <end position="293"/>
    </location>
</feature>
<evidence type="ECO:0000313" key="4">
    <source>
        <dbReference type="Proteomes" id="UP000016934"/>
    </source>
</evidence>
<dbReference type="AlphaFoldDB" id="M2TLR2"/>
<dbReference type="RefSeq" id="XP_007694368.1">
    <property type="nucleotide sequence ID" value="XM_007696178.1"/>
</dbReference>
<protein>
    <submittedName>
        <fullName evidence="3">Uncharacterized protein</fullName>
    </submittedName>
</protein>
<keyword evidence="2" id="KW-0472">Membrane</keyword>
<keyword evidence="2" id="KW-0812">Transmembrane</keyword>
<feature type="transmembrane region" description="Helical" evidence="2">
    <location>
        <begin position="187"/>
        <end position="207"/>
    </location>
</feature>
<accession>M2TLR2</accession>
<feature type="transmembrane region" description="Helical" evidence="2">
    <location>
        <begin position="110"/>
        <end position="133"/>
    </location>
</feature>
<feature type="transmembrane region" description="Helical" evidence="2">
    <location>
        <begin position="74"/>
        <end position="98"/>
    </location>
</feature>
<feature type="region of interest" description="Disordered" evidence="1">
    <location>
        <begin position="250"/>
        <end position="312"/>
    </location>
</feature>
<name>M2TLR2_COCSN</name>
<dbReference type="EMBL" id="KB445637">
    <property type="protein sequence ID" value="EMD70091.1"/>
    <property type="molecule type" value="Genomic_DNA"/>
</dbReference>
<reference evidence="4" key="2">
    <citation type="journal article" date="2013" name="PLoS Genet.">
        <title>Comparative genome structure, secondary metabolite, and effector coding capacity across Cochliobolus pathogens.</title>
        <authorList>
            <person name="Condon B.J."/>
            <person name="Leng Y."/>
            <person name="Wu D."/>
            <person name="Bushley K.E."/>
            <person name="Ohm R.A."/>
            <person name="Otillar R."/>
            <person name="Martin J."/>
            <person name="Schackwitz W."/>
            <person name="Grimwood J."/>
            <person name="MohdZainudin N."/>
            <person name="Xue C."/>
            <person name="Wang R."/>
            <person name="Manning V.A."/>
            <person name="Dhillon B."/>
            <person name="Tu Z.J."/>
            <person name="Steffenson B.J."/>
            <person name="Salamov A."/>
            <person name="Sun H."/>
            <person name="Lowry S."/>
            <person name="LaButti K."/>
            <person name="Han J."/>
            <person name="Copeland A."/>
            <person name="Lindquist E."/>
            <person name="Barry K."/>
            <person name="Schmutz J."/>
            <person name="Baker S.E."/>
            <person name="Ciuffetti L.M."/>
            <person name="Grigoriev I.V."/>
            <person name="Zhong S."/>
            <person name="Turgeon B.G."/>
        </authorList>
    </citation>
    <scope>NUCLEOTIDE SEQUENCE [LARGE SCALE GENOMIC DNA]</scope>
    <source>
        <strain evidence="4">ND90Pr / ATCC 201652</strain>
    </source>
</reference>
<evidence type="ECO:0000256" key="2">
    <source>
        <dbReference type="SAM" id="Phobius"/>
    </source>
</evidence>
<gene>
    <name evidence="3" type="ORF">COCSADRAFT_32726</name>
</gene>
<dbReference type="HOGENOM" id="CLU_918233_0_0_1"/>
<evidence type="ECO:0000313" key="3">
    <source>
        <dbReference type="EMBL" id="EMD70091.1"/>
    </source>
</evidence>
<dbReference type="KEGG" id="bsc:COCSADRAFT_32726"/>
<evidence type="ECO:0000256" key="1">
    <source>
        <dbReference type="SAM" id="MobiDB-lite"/>
    </source>
</evidence>